<dbReference type="InterPro" id="IPR051081">
    <property type="entry name" value="HTH_MetalResp_TranReg"/>
</dbReference>
<gene>
    <name evidence="5" type="ordered locus">Shel_16640</name>
</gene>
<evidence type="ECO:0000313" key="6">
    <source>
        <dbReference type="Proteomes" id="UP000002026"/>
    </source>
</evidence>
<dbReference type="Pfam" id="PF01022">
    <property type="entry name" value="HTH_5"/>
    <property type="match status" value="1"/>
</dbReference>
<dbReference type="InterPro" id="IPR036390">
    <property type="entry name" value="WH_DNA-bd_sf"/>
</dbReference>
<dbReference type="eggNOG" id="COG1433">
    <property type="taxonomic scope" value="Bacteria"/>
</dbReference>
<dbReference type="InterPro" id="IPR036105">
    <property type="entry name" value="DiNase_FeMo-co_biosyn_sf"/>
</dbReference>
<dbReference type="GO" id="GO:0003677">
    <property type="term" value="F:DNA binding"/>
    <property type="evidence" value="ECO:0007669"/>
    <property type="project" value="UniProtKB-KW"/>
</dbReference>
<name>C7N6Z8_SLAHD</name>
<dbReference type="PRINTS" id="PR00778">
    <property type="entry name" value="HTHARSR"/>
</dbReference>
<dbReference type="InterPro" id="IPR033913">
    <property type="entry name" value="MTH1175_dom"/>
</dbReference>
<dbReference type="SUPFAM" id="SSF46785">
    <property type="entry name" value="Winged helix' DNA-binding domain"/>
    <property type="match status" value="1"/>
</dbReference>
<keyword evidence="2" id="KW-0238">DNA-binding</keyword>
<dbReference type="PANTHER" id="PTHR33154">
    <property type="entry name" value="TRANSCRIPTIONAL REGULATOR, ARSR FAMILY"/>
    <property type="match status" value="1"/>
</dbReference>
<keyword evidence="3" id="KW-0804">Transcription</keyword>
<dbReference type="Gene3D" id="1.10.10.10">
    <property type="entry name" value="Winged helix-like DNA-binding domain superfamily/Winged helix DNA-binding domain"/>
    <property type="match status" value="1"/>
</dbReference>
<dbReference type="InterPro" id="IPR011991">
    <property type="entry name" value="ArsR-like_HTH"/>
</dbReference>
<dbReference type="PROSITE" id="PS50987">
    <property type="entry name" value="HTH_ARSR_2"/>
    <property type="match status" value="1"/>
</dbReference>
<proteinExistence type="predicted"/>
<dbReference type="InterPro" id="IPR003731">
    <property type="entry name" value="Di-Nase_FeMo-co_biosynth"/>
</dbReference>
<evidence type="ECO:0000256" key="2">
    <source>
        <dbReference type="ARBA" id="ARBA00023125"/>
    </source>
</evidence>
<evidence type="ECO:0000256" key="3">
    <source>
        <dbReference type="ARBA" id="ARBA00023163"/>
    </source>
</evidence>
<sequence length="266" mass="29048">MADLESLFKALGEPTRLKIVRLLTERHHCARSLSQTLGISEPAVSQHMTVLKRVGLVSSYRHGYHMHYVLNTEALAELSDELHLWQERAENVLSCHSQQESCAYLLGDGTSGCLYGIANAAEPIDAKKSETNSGEAAQTEPDERTSMRIAIPSETDAGLQSVRSGHFGHAPYFTIVTIEDRQVKDVEVVKNVDHDQYGCGGVIQYALTLGIDGILTVGMGMPPYTAFTNNGITVYSETNTPMVGDVAQLFALGLVMPMDPNKACRH</sequence>
<dbReference type="EMBL" id="CP001684">
    <property type="protein sequence ID" value="ACV22683.1"/>
    <property type="molecule type" value="Genomic_DNA"/>
</dbReference>
<feature type="domain" description="HTH arsR-type" evidence="4">
    <location>
        <begin position="1"/>
        <end position="90"/>
    </location>
</feature>
<protein>
    <submittedName>
        <fullName evidence="5">Uncharacterized conserved protein</fullName>
    </submittedName>
</protein>
<evidence type="ECO:0000259" key="4">
    <source>
        <dbReference type="PROSITE" id="PS50987"/>
    </source>
</evidence>
<evidence type="ECO:0000313" key="5">
    <source>
        <dbReference type="EMBL" id="ACV22683.1"/>
    </source>
</evidence>
<organism evidence="5 6">
    <name type="scientific">Slackia heliotrinireducens (strain ATCC 29202 / DSM 20476 / NCTC 11029 / RHS 1)</name>
    <name type="common">Peptococcus heliotrinreducens</name>
    <dbReference type="NCBI Taxonomy" id="471855"/>
    <lineage>
        <taxon>Bacteria</taxon>
        <taxon>Bacillati</taxon>
        <taxon>Actinomycetota</taxon>
        <taxon>Coriobacteriia</taxon>
        <taxon>Eggerthellales</taxon>
        <taxon>Eggerthellaceae</taxon>
        <taxon>Slackia</taxon>
    </lineage>
</organism>
<dbReference type="STRING" id="471855.Shel_16640"/>
<dbReference type="NCBIfam" id="NF033788">
    <property type="entry name" value="HTH_metalloreg"/>
    <property type="match status" value="1"/>
</dbReference>
<dbReference type="Gene3D" id="3.30.420.130">
    <property type="entry name" value="Dinitrogenase iron-molybdenum cofactor biosynthesis domain"/>
    <property type="match status" value="1"/>
</dbReference>
<keyword evidence="1" id="KW-0805">Transcription regulation</keyword>
<evidence type="ECO:0000256" key="1">
    <source>
        <dbReference type="ARBA" id="ARBA00023015"/>
    </source>
</evidence>
<dbReference type="Pfam" id="PF02579">
    <property type="entry name" value="Nitro_FeMo-Co"/>
    <property type="match status" value="1"/>
</dbReference>
<dbReference type="CDD" id="cd00851">
    <property type="entry name" value="MTH1175"/>
    <property type="match status" value="1"/>
</dbReference>
<dbReference type="HOGENOM" id="CLU_1136509_0_0_11"/>
<dbReference type="InterPro" id="IPR036388">
    <property type="entry name" value="WH-like_DNA-bd_sf"/>
</dbReference>
<dbReference type="SUPFAM" id="SSF53146">
    <property type="entry name" value="Nitrogenase accessory factor-like"/>
    <property type="match status" value="1"/>
</dbReference>
<reference evidence="5 6" key="1">
    <citation type="journal article" date="2009" name="Stand. Genomic Sci.">
        <title>Complete genome sequence of Slackia heliotrinireducens type strain (RHS 1).</title>
        <authorList>
            <person name="Pukall R."/>
            <person name="Lapidus A."/>
            <person name="Nolan M."/>
            <person name="Copeland A."/>
            <person name="Glavina Del Rio T."/>
            <person name="Lucas S."/>
            <person name="Chen F."/>
            <person name="Tice H."/>
            <person name="Cheng J.F."/>
            <person name="Chertkov O."/>
            <person name="Bruce D."/>
            <person name="Goodwin L."/>
            <person name="Kuske C."/>
            <person name="Brettin T."/>
            <person name="Detter J.C."/>
            <person name="Han C."/>
            <person name="Pitluck S."/>
            <person name="Pati A."/>
            <person name="Mavrommatis K."/>
            <person name="Ivanova N."/>
            <person name="Ovchinnikova G."/>
            <person name="Chen A."/>
            <person name="Palaniappan K."/>
            <person name="Schneider S."/>
            <person name="Rohde M."/>
            <person name="Chain P."/>
            <person name="D'haeseleer P."/>
            <person name="Goker M."/>
            <person name="Bristow J."/>
            <person name="Eisen J.A."/>
            <person name="Markowitz V."/>
            <person name="Kyrpides N.C."/>
            <person name="Klenk H.P."/>
            <person name="Hugenholtz P."/>
        </authorList>
    </citation>
    <scope>NUCLEOTIDE SEQUENCE [LARGE SCALE GENOMIC DNA]</scope>
    <source>
        <strain evidence="6">ATCC 29202 / DSM 20476 / NCTC 11029 / RHS 1</strain>
    </source>
</reference>
<dbReference type="GO" id="GO:0003700">
    <property type="term" value="F:DNA-binding transcription factor activity"/>
    <property type="evidence" value="ECO:0007669"/>
    <property type="project" value="InterPro"/>
</dbReference>
<dbReference type="Proteomes" id="UP000002026">
    <property type="component" value="Chromosome"/>
</dbReference>
<dbReference type="KEGG" id="shi:Shel_16640"/>
<keyword evidence="6" id="KW-1185">Reference proteome</keyword>
<dbReference type="AlphaFoldDB" id="C7N6Z8"/>
<dbReference type="PANTHER" id="PTHR33154:SF33">
    <property type="entry name" value="TRANSCRIPTIONAL REPRESSOR SDPR"/>
    <property type="match status" value="1"/>
</dbReference>
<dbReference type="InterPro" id="IPR001845">
    <property type="entry name" value="HTH_ArsR_DNA-bd_dom"/>
</dbReference>
<accession>C7N6Z8</accession>
<dbReference type="CDD" id="cd00090">
    <property type="entry name" value="HTH_ARSR"/>
    <property type="match status" value="1"/>
</dbReference>
<dbReference type="eggNOG" id="COG0640">
    <property type="taxonomic scope" value="Bacteria"/>
</dbReference>
<dbReference type="RefSeq" id="WP_012798785.1">
    <property type="nucleotide sequence ID" value="NC_013165.1"/>
</dbReference>
<dbReference type="SMART" id="SM00418">
    <property type="entry name" value="HTH_ARSR"/>
    <property type="match status" value="1"/>
</dbReference>